<keyword evidence="5 8" id="KW-0689">Ribosomal protein</keyword>
<keyword evidence="6 8" id="KW-0687">Ribonucleoprotein</keyword>
<evidence type="ECO:0000259" key="10">
    <source>
        <dbReference type="Pfam" id="PF00281"/>
    </source>
</evidence>
<dbReference type="GO" id="GO:1990904">
    <property type="term" value="C:ribonucleoprotein complex"/>
    <property type="evidence" value="ECO:0007669"/>
    <property type="project" value="UniProtKB-KW"/>
</dbReference>
<dbReference type="GO" id="GO:0005840">
    <property type="term" value="C:ribosome"/>
    <property type="evidence" value="ECO:0007669"/>
    <property type="project" value="UniProtKB-KW"/>
</dbReference>
<sequence>MAQQQAQARLQAFYREKVVPDLMQKFGYTSVMEVPRFEKITLNMGVSEAVSDKKVMDHAVGDLTKIAGQKPVVTKSRKAIAGFKIRENVPIGCMVTLRGVRMFEFLDRFVTIALPRVRDFRGISGRSFDGRGNYNIGVKEQIIFPEIEYDKVDALRGLNISITTTAGTDDECKALLTAFRFPFKN</sequence>
<gene>
    <name evidence="8" type="primary">rplE</name>
    <name evidence="12" type="ORF">BDD16_001265</name>
</gene>
<accession>A0A7Y9UB96</accession>
<dbReference type="PIRSF" id="PIRSF002161">
    <property type="entry name" value="Ribosomal_L5"/>
    <property type="match status" value="1"/>
</dbReference>
<keyword evidence="13" id="KW-1185">Reference proteome</keyword>
<dbReference type="GO" id="GO:0000049">
    <property type="term" value="F:tRNA binding"/>
    <property type="evidence" value="ECO:0007669"/>
    <property type="project" value="UniProtKB-UniRule"/>
</dbReference>
<evidence type="ECO:0000256" key="3">
    <source>
        <dbReference type="ARBA" id="ARBA00022730"/>
    </source>
</evidence>
<evidence type="ECO:0000256" key="2">
    <source>
        <dbReference type="ARBA" id="ARBA00022555"/>
    </source>
</evidence>
<keyword evidence="2 8" id="KW-0820">tRNA-binding</keyword>
<dbReference type="AlphaFoldDB" id="A0A7Y9UB96"/>
<keyword evidence="4 8" id="KW-0694">RNA-binding</keyword>
<name>A0A7Y9UB96_9BURK</name>
<evidence type="ECO:0000256" key="4">
    <source>
        <dbReference type="ARBA" id="ARBA00022884"/>
    </source>
</evidence>
<evidence type="ECO:0000313" key="13">
    <source>
        <dbReference type="Proteomes" id="UP000518288"/>
    </source>
</evidence>
<evidence type="ECO:0000256" key="8">
    <source>
        <dbReference type="HAMAP-Rule" id="MF_01333"/>
    </source>
</evidence>
<reference evidence="12 13" key="1">
    <citation type="submission" date="2020-07" db="EMBL/GenBank/DDBJ databases">
        <title>Genomic Encyclopedia of Archaeal and Bacterial Type Strains, Phase II (KMG-II): from individual species to whole genera.</title>
        <authorList>
            <person name="Goeker M."/>
        </authorList>
    </citation>
    <scope>NUCLEOTIDE SEQUENCE [LARGE SCALE GENOMIC DNA]</scope>
    <source>
        <strain evidence="12 13">DSM 21226</strain>
    </source>
</reference>
<dbReference type="InterPro" id="IPR020930">
    <property type="entry name" value="Ribosomal_uL5_bac-type"/>
</dbReference>
<evidence type="ECO:0000259" key="11">
    <source>
        <dbReference type="Pfam" id="PF00673"/>
    </source>
</evidence>
<dbReference type="FunFam" id="3.30.1440.10:FF:000001">
    <property type="entry name" value="50S ribosomal protein L5"/>
    <property type="match status" value="1"/>
</dbReference>
<dbReference type="HAMAP" id="MF_01333_B">
    <property type="entry name" value="Ribosomal_uL5_B"/>
    <property type="match status" value="1"/>
</dbReference>
<dbReference type="Proteomes" id="UP000518288">
    <property type="component" value="Unassembled WGS sequence"/>
</dbReference>
<protein>
    <recommendedName>
        <fullName evidence="7 8">Large ribosomal subunit protein uL5</fullName>
    </recommendedName>
</protein>
<dbReference type="NCBIfam" id="NF000585">
    <property type="entry name" value="PRK00010.1"/>
    <property type="match status" value="1"/>
</dbReference>
<dbReference type="InterPro" id="IPR020929">
    <property type="entry name" value="Ribosomal_uL5_CS"/>
</dbReference>
<dbReference type="SUPFAM" id="SSF55282">
    <property type="entry name" value="RL5-like"/>
    <property type="match status" value="1"/>
</dbReference>
<dbReference type="Pfam" id="PF00281">
    <property type="entry name" value="Ribosomal_L5"/>
    <property type="match status" value="1"/>
</dbReference>
<evidence type="ECO:0000256" key="1">
    <source>
        <dbReference type="ARBA" id="ARBA00008553"/>
    </source>
</evidence>
<comment type="function">
    <text evidence="8">This is 1 of the proteins that bind and probably mediate the attachment of the 5S RNA into the large ribosomal subunit, where it forms part of the central protuberance. In the 70S ribosome it contacts protein S13 of the 30S subunit (bridge B1b), connecting the 2 subunits; this bridge is implicated in subunit movement. Contacts the P site tRNA; the 5S rRNA and some of its associated proteins might help stabilize positioning of ribosome-bound tRNAs.</text>
</comment>
<evidence type="ECO:0000256" key="5">
    <source>
        <dbReference type="ARBA" id="ARBA00022980"/>
    </source>
</evidence>
<dbReference type="GO" id="GO:0006412">
    <property type="term" value="P:translation"/>
    <property type="evidence" value="ECO:0007669"/>
    <property type="project" value="UniProtKB-UniRule"/>
</dbReference>
<dbReference type="InterPro" id="IPR031310">
    <property type="entry name" value="Ribosomal_uL5_N"/>
</dbReference>
<evidence type="ECO:0000256" key="7">
    <source>
        <dbReference type="ARBA" id="ARBA00035245"/>
    </source>
</evidence>
<proteinExistence type="inferred from homology"/>
<dbReference type="PROSITE" id="PS00358">
    <property type="entry name" value="RIBOSOMAL_L5"/>
    <property type="match status" value="1"/>
</dbReference>
<feature type="domain" description="Large ribosomal subunit protein uL5 N-terminal" evidence="10">
    <location>
        <begin position="30"/>
        <end position="86"/>
    </location>
</feature>
<organism evidence="12 13">
    <name type="scientific">Sphaerotilus montanus</name>
    <dbReference type="NCBI Taxonomy" id="522889"/>
    <lineage>
        <taxon>Bacteria</taxon>
        <taxon>Pseudomonadati</taxon>
        <taxon>Pseudomonadota</taxon>
        <taxon>Betaproteobacteria</taxon>
        <taxon>Burkholderiales</taxon>
        <taxon>Sphaerotilaceae</taxon>
        <taxon>Sphaerotilus</taxon>
    </lineage>
</organism>
<comment type="caution">
    <text evidence="12">The sequence shown here is derived from an EMBL/GenBank/DDBJ whole genome shotgun (WGS) entry which is preliminary data.</text>
</comment>
<evidence type="ECO:0000256" key="9">
    <source>
        <dbReference type="RuleBase" id="RU003930"/>
    </source>
</evidence>
<dbReference type="InterPro" id="IPR031309">
    <property type="entry name" value="Ribosomal_uL5_C"/>
</dbReference>
<evidence type="ECO:0000313" key="12">
    <source>
        <dbReference type="EMBL" id="NYG32279.1"/>
    </source>
</evidence>
<feature type="domain" description="Large ribosomal subunit protein uL5 C-terminal" evidence="11">
    <location>
        <begin position="90"/>
        <end position="183"/>
    </location>
</feature>
<dbReference type="RefSeq" id="WP_179633190.1">
    <property type="nucleotide sequence ID" value="NZ_CAXYYM010000001.1"/>
</dbReference>
<evidence type="ECO:0000256" key="6">
    <source>
        <dbReference type="ARBA" id="ARBA00023274"/>
    </source>
</evidence>
<keyword evidence="3 8" id="KW-0699">rRNA-binding</keyword>
<comment type="similarity">
    <text evidence="1 8 9">Belongs to the universal ribosomal protein uL5 family.</text>
</comment>
<dbReference type="GO" id="GO:0019843">
    <property type="term" value="F:rRNA binding"/>
    <property type="evidence" value="ECO:0007669"/>
    <property type="project" value="UniProtKB-UniRule"/>
</dbReference>
<dbReference type="PANTHER" id="PTHR11994">
    <property type="entry name" value="60S RIBOSOMAL PROTEIN L11-RELATED"/>
    <property type="match status" value="1"/>
</dbReference>
<dbReference type="Gene3D" id="3.30.1440.10">
    <property type="match status" value="1"/>
</dbReference>
<comment type="subunit">
    <text evidence="8">Part of the 50S ribosomal subunit; part of the 5S rRNA/L5/L18/L25 subcomplex. Contacts the 5S rRNA and the P site tRNA. Forms a bridge to the 30S subunit in the 70S ribosome.</text>
</comment>
<dbReference type="InterPro" id="IPR022803">
    <property type="entry name" value="Ribosomal_uL5_dom_sf"/>
</dbReference>
<dbReference type="GO" id="GO:0003735">
    <property type="term" value="F:structural constituent of ribosome"/>
    <property type="evidence" value="ECO:0007669"/>
    <property type="project" value="InterPro"/>
</dbReference>
<dbReference type="InterPro" id="IPR002132">
    <property type="entry name" value="Ribosomal_uL5"/>
</dbReference>
<dbReference type="Pfam" id="PF00673">
    <property type="entry name" value="Ribosomal_L5_C"/>
    <property type="match status" value="1"/>
</dbReference>
<dbReference type="EMBL" id="JACCFH010000001">
    <property type="protein sequence ID" value="NYG32279.1"/>
    <property type="molecule type" value="Genomic_DNA"/>
</dbReference>